<accession>A0A5B8XSI6</accession>
<dbReference type="OrthoDB" id="5933200at2"/>
<gene>
    <name evidence="1" type="ORF">FRD01_03765</name>
</gene>
<reference evidence="1 2" key="1">
    <citation type="submission" date="2019-08" db="EMBL/GenBank/DDBJ databases">
        <authorList>
            <person name="Liang Q."/>
        </authorList>
    </citation>
    <scope>NUCLEOTIDE SEQUENCE [LARGE SCALE GENOMIC DNA]</scope>
    <source>
        <strain evidence="1 2">V1718</strain>
    </source>
</reference>
<evidence type="ECO:0000313" key="1">
    <source>
        <dbReference type="EMBL" id="QED26379.1"/>
    </source>
</evidence>
<dbReference type="Proteomes" id="UP000321595">
    <property type="component" value="Chromosome"/>
</dbReference>
<dbReference type="RefSeq" id="WP_146957773.1">
    <property type="nucleotide sequence ID" value="NZ_CP042467.1"/>
</dbReference>
<dbReference type="KEGG" id="bbae:FRD01_03765"/>
<protein>
    <submittedName>
        <fullName evidence="1">Uncharacterized protein</fullName>
    </submittedName>
</protein>
<dbReference type="AlphaFoldDB" id="A0A5B8XSI6"/>
<sequence>MNFKYLMMTAALFALGCSSSNEKKDAALTDSAATYTSAVPHDTPYTMAAVDPIPVGLILDKVAGITNTYTELLNSIEPMVNDPSSSDDERKVFAVMRELGDLFTREGMERSGLSMNPRSVVWGLGILPAMKLDIADAEKFKAFITRLETAAGMTAIDAKLGQYEYKVHTVDDLMIPYAVQGNTFVFGVTLEKTAALYLPYLLGEKRPERSLNDSNSLEILKQKYGFLGVGIGFLDLQRVVSILAREGDDIHVQITQALMTNAPPVETVCVNEFKAIAANYPRIILGYEKFDETGMRVTMGHEMTNGFGGMLAGTKTSIPGYDTEFSKESMFKAGFGFNVGALSQVVIGKAAEVANAPYQCPDLMGLNEVAGQIAAAGMFLPPVVSQIEGGSLVVKDVQIPEESAVPQGPDGSMAGPTTDPLVANAVAMIASADAPTLFESIKMMAPELAQFIIASDGVPVRIDAESVTQNVKDVYLALRPNRIGVSVGEGNQNIMADALQSTSTTATPWASLTYDIKKFGELVAGSEPELQTLKTIFDQGVLVVDLNPTEDGIFVTYDQAFAP</sequence>
<proteinExistence type="predicted"/>
<organism evidence="1 2">
    <name type="scientific">Microvenator marinus</name>
    <dbReference type="NCBI Taxonomy" id="2600177"/>
    <lineage>
        <taxon>Bacteria</taxon>
        <taxon>Deltaproteobacteria</taxon>
        <taxon>Bradymonadales</taxon>
        <taxon>Microvenatoraceae</taxon>
        <taxon>Microvenator</taxon>
    </lineage>
</organism>
<dbReference type="EMBL" id="CP042467">
    <property type="protein sequence ID" value="QED26379.1"/>
    <property type="molecule type" value="Genomic_DNA"/>
</dbReference>
<evidence type="ECO:0000313" key="2">
    <source>
        <dbReference type="Proteomes" id="UP000321595"/>
    </source>
</evidence>
<dbReference type="PROSITE" id="PS51257">
    <property type="entry name" value="PROKAR_LIPOPROTEIN"/>
    <property type="match status" value="1"/>
</dbReference>
<keyword evidence="2" id="KW-1185">Reference proteome</keyword>
<name>A0A5B8XSI6_9DELT</name>